<evidence type="ECO:0000259" key="8">
    <source>
        <dbReference type="PROSITE" id="PS50048"/>
    </source>
</evidence>
<evidence type="ECO:0000256" key="4">
    <source>
        <dbReference type="ARBA" id="ARBA00023125"/>
    </source>
</evidence>
<dbReference type="CDD" id="cd00067">
    <property type="entry name" value="GAL4"/>
    <property type="match status" value="1"/>
</dbReference>
<dbReference type="GO" id="GO:0008270">
    <property type="term" value="F:zinc ion binding"/>
    <property type="evidence" value="ECO:0007669"/>
    <property type="project" value="InterPro"/>
</dbReference>
<dbReference type="EMBL" id="LPNN01000001">
    <property type="protein sequence ID" value="OEJ92880.1"/>
    <property type="molecule type" value="Genomic_DNA"/>
</dbReference>
<feature type="compositionally biased region" description="Low complexity" evidence="7">
    <location>
        <begin position="808"/>
        <end position="825"/>
    </location>
</feature>
<dbReference type="Pfam" id="PF00172">
    <property type="entry name" value="Zn_clus"/>
    <property type="match status" value="1"/>
</dbReference>
<feature type="compositionally biased region" description="Polar residues" evidence="7">
    <location>
        <begin position="1"/>
        <end position="28"/>
    </location>
</feature>
<evidence type="ECO:0000256" key="6">
    <source>
        <dbReference type="ARBA" id="ARBA00023242"/>
    </source>
</evidence>
<dbReference type="InterPro" id="IPR050797">
    <property type="entry name" value="Carb_Metab_Trans_Reg"/>
</dbReference>
<comment type="caution">
    <text evidence="9">The sequence shown here is derived from an EMBL/GenBank/DDBJ whole genome shotgun (WGS) entry which is preliminary data.</text>
</comment>
<evidence type="ECO:0000256" key="1">
    <source>
        <dbReference type="ARBA" id="ARBA00022723"/>
    </source>
</evidence>
<feature type="region of interest" description="Disordered" evidence="7">
    <location>
        <begin position="768"/>
        <end position="825"/>
    </location>
</feature>
<evidence type="ECO:0000256" key="7">
    <source>
        <dbReference type="SAM" id="MobiDB-lite"/>
    </source>
</evidence>
<gene>
    <name evidence="9" type="ORF">AWRI3580_g568</name>
</gene>
<dbReference type="PANTHER" id="PTHR31668:SF9">
    <property type="entry name" value="URACIL CATABOLISM PROTEIN 2"/>
    <property type="match status" value="1"/>
</dbReference>
<feature type="compositionally biased region" description="Polar residues" evidence="7">
    <location>
        <begin position="791"/>
        <end position="807"/>
    </location>
</feature>
<keyword evidence="3" id="KW-0805">Transcription regulation</keyword>
<dbReference type="PROSITE" id="PS00463">
    <property type="entry name" value="ZN2_CY6_FUNGAL_1"/>
    <property type="match status" value="1"/>
</dbReference>
<keyword evidence="6" id="KW-0539">Nucleus</keyword>
<dbReference type="SMART" id="SM00066">
    <property type="entry name" value="GAL4"/>
    <property type="match status" value="1"/>
</dbReference>
<dbReference type="STRING" id="29833.A0A1E5S0W2"/>
<evidence type="ECO:0000256" key="2">
    <source>
        <dbReference type="ARBA" id="ARBA00022833"/>
    </source>
</evidence>
<sequence>MSEENSSSTNKQVVLTPVNNDSNQTTSSKNEDNRMKIDQLMNSSDVKKQAEINAGEKGQSQFPLNLKAVRSSLTPVLLPLEANNRSEKEIHSNTPDEALENSEQPEQTSEVEMRKRNSTEIEKEQPKKPRKKRKVYSCQECRKMKTRCDFQPLLGKCHRCVVLSIPCSLAEERKEEIQQVLEAMNKNKVKTVFDVYEKDKIQLSQAMQNGYADVTSENNIDHNNYNTNERATGDYLKLQNDVNYLMMKMNTFENKLDMLLTHLTNGNLNKFNIPAEQNFKNENAFNDNDDVEKMNNTNSHGASIENPPFRLLDQIEKELFGISDDYNTNRKLTEREILAKSQRAWVVARQKFMEFFYNHEELCYKLAHAFLKKAHFWIIPGGIKTIDREYVEKHPFIVSVFAIIAMGFDENENFSTEQEILYPIVERLLSNTLTMFDQLHDHDIEAILYISMYTISRKSKKFRQVKFDGLILSKFATDSLLNLIDFHKIKENVDNGLFDGNDLFHLRILNSLTTLKMGYCVGYCNFSIQDKQLREFNDLTVRFPQSTFGDEIKLGEIKLGDIVNNIFLNFDAFYRESLSLYQADNEKNVIKVQAMRSWLETYRELSSKDGSNLLIFTYDFYYIVVFRNILSEFATKSYETFLENKDYFLSCLSTVKKYCFAILTAFLQLPTSLIKGCPIITLQQTVYSCLSLCDFLLCFNTKEKAKILNLCTKIYWHLNSIGEKLNEATQNVGIIIKTLIDSSLNQSSKQNKDGSVMNMKDLFIQMQHGSKHNSIKRKKTKNSNRNKENHSSISSVTSKVKGNTSSTNSVYSPSGNMSSVSSVNNDNTPIGNLSRAMNPMERNTNSNPVYSNGNMQMPQFNFGNPLINQNVLLPDVEQFQSFEDFFQDFFQNRLKPSSQNMFQGNP</sequence>
<dbReference type="GO" id="GO:0003677">
    <property type="term" value="F:DNA binding"/>
    <property type="evidence" value="ECO:0007669"/>
    <property type="project" value="UniProtKB-KW"/>
</dbReference>
<evidence type="ECO:0000256" key="3">
    <source>
        <dbReference type="ARBA" id="ARBA00023015"/>
    </source>
</evidence>
<dbReference type="Gene3D" id="4.10.240.10">
    <property type="entry name" value="Zn(2)-C6 fungal-type DNA-binding domain"/>
    <property type="match status" value="1"/>
</dbReference>
<feature type="domain" description="Zn(2)-C6 fungal-type" evidence="8">
    <location>
        <begin position="137"/>
        <end position="169"/>
    </location>
</feature>
<keyword evidence="10" id="KW-1185">Reference proteome</keyword>
<feature type="region of interest" description="Disordered" evidence="7">
    <location>
        <begin position="84"/>
        <end position="135"/>
    </location>
</feature>
<accession>A0A1E5S0W2</accession>
<dbReference type="AlphaFoldDB" id="A0A1E5S0W2"/>
<dbReference type="InterPro" id="IPR036864">
    <property type="entry name" value="Zn2-C6_fun-type_DNA-bd_sf"/>
</dbReference>
<feature type="region of interest" description="Disordered" evidence="7">
    <location>
        <begin position="1"/>
        <end position="59"/>
    </location>
</feature>
<dbReference type="PROSITE" id="PS50048">
    <property type="entry name" value="ZN2_CY6_FUNGAL_2"/>
    <property type="match status" value="1"/>
</dbReference>
<proteinExistence type="predicted"/>
<dbReference type="GO" id="GO:0000981">
    <property type="term" value="F:DNA-binding transcription factor activity, RNA polymerase II-specific"/>
    <property type="evidence" value="ECO:0007669"/>
    <property type="project" value="InterPro"/>
</dbReference>
<dbReference type="PANTHER" id="PTHR31668">
    <property type="entry name" value="GLUCOSE TRANSPORT TRANSCRIPTION REGULATOR RGT1-RELATED-RELATED"/>
    <property type="match status" value="1"/>
</dbReference>
<protein>
    <submittedName>
        <fullName evidence="9">Uracil catabolism protein 2</fullName>
    </submittedName>
</protein>
<dbReference type="SUPFAM" id="SSF57701">
    <property type="entry name" value="Zn2/Cys6 DNA-binding domain"/>
    <property type="match status" value="1"/>
</dbReference>
<evidence type="ECO:0000256" key="5">
    <source>
        <dbReference type="ARBA" id="ARBA00023163"/>
    </source>
</evidence>
<feature type="compositionally biased region" description="Basic residues" evidence="7">
    <location>
        <begin position="769"/>
        <end position="784"/>
    </location>
</feature>
<dbReference type="GO" id="GO:0001080">
    <property type="term" value="P:nitrogen catabolite activation of transcription from RNA polymerase II promoter"/>
    <property type="evidence" value="ECO:0007669"/>
    <property type="project" value="TreeGrafter"/>
</dbReference>
<feature type="compositionally biased region" description="Basic and acidic residues" evidence="7">
    <location>
        <begin position="111"/>
        <end position="127"/>
    </location>
</feature>
<keyword evidence="5" id="KW-0804">Transcription</keyword>
<keyword evidence="2" id="KW-0862">Zinc</keyword>
<dbReference type="InterPro" id="IPR001138">
    <property type="entry name" value="Zn2Cys6_DnaBD"/>
</dbReference>
<dbReference type="OrthoDB" id="2595934at2759"/>
<reference evidence="10" key="1">
    <citation type="journal article" date="2016" name="Genome Announc.">
        <title>Genome sequences of three species of Hanseniaspora isolated from spontaneous wine fermentations.</title>
        <authorList>
            <person name="Sternes P.R."/>
            <person name="Lee D."/>
            <person name="Kutyna D.R."/>
            <person name="Borneman A.R."/>
        </authorList>
    </citation>
    <scope>NUCLEOTIDE SEQUENCE [LARGE SCALE GENOMIC DNA]</scope>
    <source>
        <strain evidence="10">AWRI3580</strain>
    </source>
</reference>
<evidence type="ECO:0000313" key="9">
    <source>
        <dbReference type="EMBL" id="OEJ92880.1"/>
    </source>
</evidence>
<dbReference type="VEuPathDB" id="FungiDB:AWRI3580_g568"/>
<name>A0A1E5S0W2_HANUV</name>
<organism evidence="9 10">
    <name type="scientific">Hanseniaspora uvarum</name>
    <name type="common">Yeast</name>
    <name type="synonym">Kloeckera apiculata</name>
    <dbReference type="NCBI Taxonomy" id="29833"/>
    <lineage>
        <taxon>Eukaryota</taxon>
        <taxon>Fungi</taxon>
        <taxon>Dikarya</taxon>
        <taxon>Ascomycota</taxon>
        <taxon>Saccharomycotina</taxon>
        <taxon>Saccharomycetes</taxon>
        <taxon>Saccharomycodales</taxon>
        <taxon>Saccharomycodaceae</taxon>
        <taxon>Hanseniaspora</taxon>
    </lineage>
</organism>
<dbReference type="GO" id="GO:0005634">
    <property type="term" value="C:nucleus"/>
    <property type="evidence" value="ECO:0007669"/>
    <property type="project" value="TreeGrafter"/>
</dbReference>
<dbReference type="Proteomes" id="UP000095358">
    <property type="component" value="Unassembled WGS sequence"/>
</dbReference>
<keyword evidence="4" id="KW-0238">DNA-binding</keyword>
<feature type="compositionally biased region" description="Polar residues" evidence="7">
    <location>
        <begin position="101"/>
        <end position="110"/>
    </location>
</feature>
<evidence type="ECO:0000313" key="10">
    <source>
        <dbReference type="Proteomes" id="UP000095358"/>
    </source>
</evidence>
<keyword evidence="1" id="KW-0479">Metal-binding</keyword>